<dbReference type="EMBL" id="UYRU01059017">
    <property type="protein sequence ID" value="VDN14366.1"/>
    <property type="molecule type" value="Genomic_DNA"/>
</dbReference>
<accession>A0A3P7P8I8</accession>
<feature type="compositionally biased region" description="Acidic residues" evidence="1">
    <location>
        <begin position="278"/>
        <end position="290"/>
    </location>
</feature>
<organism evidence="2 3">
    <name type="scientific">Dibothriocephalus latus</name>
    <name type="common">Fish tapeworm</name>
    <name type="synonym">Diphyllobothrium latum</name>
    <dbReference type="NCBI Taxonomy" id="60516"/>
    <lineage>
        <taxon>Eukaryota</taxon>
        <taxon>Metazoa</taxon>
        <taxon>Spiralia</taxon>
        <taxon>Lophotrochozoa</taxon>
        <taxon>Platyhelminthes</taxon>
        <taxon>Cestoda</taxon>
        <taxon>Eucestoda</taxon>
        <taxon>Diphyllobothriidea</taxon>
        <taxon>Diphyllobothriidae</taxon>
        <taxon>Dibothriocephalus</taxon>
    </lineage>
</organism>
<feature type="compositionally biased region" description="Polar residues" evidence="1">
    <location>
        <begin position="66"/>
        <end position="83"/>
    </location>
</feature>
<feature type="region of interest" description="Disordered" evidence="1">
    <location>
        <begin position="114"/>
        <end position="150"/>
    </location>
</feature>
<dbReference type="Proteomes" id="UP000281553">
    <property type="component" value="Unassembled WGS sequence"/>
</dbReference>
<feature type="region of interest" description="Disordered" evidence="1">
    <location>
        <begin position="172"/>
        <end position="302"/>
    </location>
</feature>
<evidence type="ECO:0000313" key="3">
    <source>
        <dbReference type="Proteomes" id="UP000281553"/>
    </source>
</evidence>
<feature type="compositionally biased region" description="Polar residues" evidence="1">
    <location>
        <begin position="114"/>
        <end position="129"/>
    </location>
</feature>
<feature type="compositionally biased region" description="Low complexity" evidence="1">
    <location>
        <begin position="223"/>
        <end position="237"/>
    </location>
</feature>
<keyword evidence="3" id="KW-1185">Reference proteome</keyword>
<gene>
    <name evidence="2" type="ORF">DILT_LOCUS10197</name>
</gene>
<proteinExistence type="predicted"/>
<name>A0A3P7P8I8_DIBLA</name>
<sequence>MEPKYASPVASPRASASFASPSVVGNFLDFMLPKAQSTAIKAVAQKSSSSPLRAAATYTVITNQSLSVRSSDPSAQRLSSPAVSSGGIDESMQLLNLEDLSACLLEYSTSSGAVGDQQTQQKLPKSTPSEVADGGVGGGDSKGISLEEQEAVEHAVRFNAEELRHLEEAFEDFSQQDTTAAAAAGCRPPSSRNVQSADTCGLLRSPPSMTTSVLESPDATMASSIPSLTESSSSKPSVADVETRCSVLSERNADVTNSHASPRSYKPTFPTAATLLSQEEEKEEEEEDIENQPPNTNSSKPVALLDAQDDSFSRSLSDPIYRRRLSTILECQSKESLVGTPSVSDKFLNLTAAGGYLYPVLLCLCLRRF</sequence>
<feature type="region of interest" description="Disordered" evidence="1">
    <location>
        <begin position="66"/>
        <end position="85"/>
    </location>
</feature>
<reference evidence="2 3" key="1">
    <citation type="submission" date="2018-11" db="EMBL/GenBank/DDBJ databases">
        <authorList>
            <consortium name="Pathogen Informatics"/>
        </authorList>
    </citation>
    <scope>NUCLEOTIDE SEQUENCE [LARGE SCALE GENOMIC DNA]</scope>
</reference>
<dbReference type="AlphaFoldDB" id="A0A3P7P8I8"/>
<evidence type="ECO:0000256" key="1">
    <source>
        <dbReference type="SAM" id="MobiDB-lite"/>
    </source>
</evidence>
<protein>
    <submittedName>
        <fullName evidence="2">Uncharacterized protein</fullName>
    </submittedName>
</protein>
<evidence type="ECO:0000313" key="2">
    <source>
        <dbReference type="EMBL" id="VDN14366.1"/>
    </source>
</evidence>